<evidence type="ECO:0000313" key="2">
    <source>
        <dbReference type="EMBL" id="KAJ7030990.1"/>
    </source>
</evidence>
<comment type="caution">
    <text evidence="2">The sequence shown here is derived from an EMBL/GenBank/DDBJ whole genome shotgun (WGS) entry which is preliminary data.</text>
</comment>
<dbReference type="Proteomes" id="UP001218188">
    <property type="component" value="Unassembled WGS sequence"/>
</dbReference>
<gene>
    <name evidence="2" type="ORF">C8F04DRAFT_1263262</name>
</gene>
<feature type="compositionally biased region" description="Polar residues" evidence="1">
    <location>
        <begin position="246"/>
        <end position="255"/>
    </location>
</feature>
<feature type="region of interest" description="Disordered" evidence="1">
    <location>
        <begin position="72"/>
        <end position="110"/>
    </location>
</feature>
<reference evidence="2" key="1">
    <citation type="submission" date="2023-03" db="EMBL/GenBank/DDBJ databases">
        <title>Massive genome expansion in bonnet fungi (Mycena s.s.) driven by repeated elements and novel gene families across ecological guilds.</title>
        <authorList>
            <consortium name="Lawrence Berkeley National Laboratory"/>
            <person name="Harder C.B."/>
            <person name="Miyauchi S."/>
            <person name="Viragh M."/>
            <person name="Kuo A."/>
            <person name="Thoen E."/>
            <person name="Andreopoulos B."/>
            <person name="Lu D."/>
            <person name="Skrede I."/>
            <person name="Drula E."/>
            <person name="Henrissat B."/>
            <person name="Morin E."/>
            <person name="Kohler A."/>
            <person name="Barry K."/>
            <person name="LaButti K."/>
            <person name="Morin E."/>
            <person name="Salamov A."/>
            <person name="Lipzen A."/>
            <person name="Mereny Z."/>
            <person name="Hegedus B."/>
            <person name="Baldrian P."/>
            <person name="Stursova M."/>
            <person name="Weitz H."/>
            <person name="Taylor A."/>
            <person name="Grigoriev I.V."/>
            <person name="Nagy L.G."/>
            <person name="Martin F."/>
            <person name="Kauserud H."/>
        </authorList>
    </citation>
    <scope>NUCLEOTIDE SEQUENCE</scope>
    <source>
        <strain evidence="2">CBHHK200</strain>
    </source>
</reference>
<evidence type="ECO:0000256" key="1">
    <source>
        <dbReference type="SAM" id="MobiDB-lite"/>
    </source>
</evidence>
<accession>A0AAD6SNZ6</accession>
<proteinExistence type="predicted"/>
<feature type="compositionally biased region" description="Low complexity" evidence="1">
    <location>
        <begin position="146"/>
        <end position="159"/>
    </location>
</feature>
<protein>
    <submittedName>
        <fullName evidence="2">Uncharacterized protein</fullName>
    </submittedName>
</protein>
<dbReference type="EMBL" id="JARJCM010000085">
    <property type="protein sequence ID" value="KAJ7030990.1"/>
    <property type="molecule type" value="Genomic_DNA"/>
</dbReference>
<feature type="compositionally biased region" description="Basic residues" evidence="1">
    <location>
        <begin position="86"/>
        <end position="109"/>
    </location>
</feature>
<name>A0AAD6SNZ6_9AGAR</name>
<feature type="region of interest" description="Disordered" evidence="1">
    <location>
        <begin position="246"/>
        <end position="270"/>
    </location>
</feature>
<evidence type="ECO:0000313" key="3">
    <source>
        <dbReference type="Proteomes" id="UP001218188"/>
    </source>
</evidence>
<organism evidence="2 3">
    <name type="scientific">Mycena alexandri</name>
    <dbReference type="NCBI Taxonomy" id="1745969"/>
    <lineage>
        <taxon>Eukaryota</taxon>
        <taxon>Fungi</taxon>
        <taxon>Dikarya</taxon>
        <taxon>Basidiomycota</taxon>
        <taxon>Agaricomycotina</taxon>
        <taxon>Agaricomycetes</taxon>
        <taxon>Agaricomycetidae</taxon>
        <taxon>Agaricales</taxon>
        <taxon>Marasmiineae</taxon>
        <taxon>Mycenaceae</taxon>
        <taxon>Mycena</taxon>
    </lineage>
</organism>
<keyword evidence="3" id="KW-1185">Reference proteome</keyword>
<feature type="region of interest" description="Disordered" evidence="1">
    <location>
        <begin position="138"/>
        <end position="174"/>
    </location>
</feature>
<sequence length="270" mass="29410">MAWTRLHSTRAHTSLEGMACTRASVPSRPAPSTAPRSIRPVACAIHTHSRLRVKLVCMCMTCARDTLTPPPRANVASQPLETAPTARHRATAPHPRRPLHARRRAKPPRRLCAPPTHSWTAHNPCPLSVKHVLPAALPAAPPSLSSPPQTQNTSSLPTTPHEEGGKTGARQLAPHMPLRERVAMGRARAPRLPLSQPRPPFLPTPPPISPVSPSLLKLSLFKRKTNAPYTFPRSCMKRNGSKLTSQWKCTSGSMRQHQRRTAGGGGGRKI</sequence>
<dbReference type="AlphaFoldDB" id="A0AAD6SNZ6"/>